<sequence>MNPSVGDSILISYNDRVILVKVNFIRGSTVYLRDEKTDTDSSITWDKKKKMWILPNGEEIPMSSTHIIAHTSGLPTSTPNFSFTGHELTDIEILKYLENNDFERACRTSKYAQSLCNGTHNNYLYKERIAIHYPAIYRQIEKIEKINWRELYYKIIKWLIYRRKEFYKDLNQITIISYVDFNNVPSPSNLPEIIVFFIIYPHIRADLQKREIEKMFKQAAKNGDEETMIWLVQNDKLIEPYLGTAFQYGYEKYINAATLKFGHPNTYDIKEALLNNHLDLFKKYNPTLQYIIIGRDGIPRTTDDDYPRIPVLRISIPNVMYEVDLQINSEMLSKIDIETLKYFYENGYRATENVVRNLIQKYNRADLAQWIIENTHFS</sequence>
<evidence type="ECO:0000313" key="1">
    <source>
        <dbReference type="EMBL" id="AYV85924.1"/>
    </source>
</evidence>
<name>A0A3G5AH56_9VIRU</name>
<protein>
    <submittedName>
        <fullName evidence="1">Uncharacterized protein</fullName>
    </submittedName>
</protein>
<reference evidence="1" key="1">
    <citation type="submission" date="2018-10" db="EMBL/GenBank/DDBJ databases">
        <title>Hidden diversity of soil giant viruses.</title>
        <authorList>
            <person name="Schulz F."/>
            <person name="Alteio L."/>
            <person name="Goudeau D."/>
            <person name="Ryan E.M."/>
            <person name="Malmstrom R.R."/>
            <person name="Blanchard J."/>
            <person name="Woyke T."/>
        </authorList>
    </citation>
    <scope>NUCLEOTIDE SEQUENCE</scope>
    <source>
        <strain evidence="1">SOV1</strain>
    </source>
</reference>
<dbReference type="EMBL" id="MK072489">
    <property type="protein sequence ID" value="AYV85924.1"/>
    <property type="molecule type" value="Genomic_DNA"/>
</dbReference>
<gene>
    <name evidence="1" type="ORF">Solivirus1_81</name>
</gene>
<accession>A0A3G5AH56</accession>
<proteinExistence type="predicted"/>
<organism evidence="1">
    <name type="scientific">Solivirus sp</name>
    <dbReference type="NCBI Taxonomy" id="2487772"/>
    <lineage>
        <taxon>Viruses</taxon>
        <taxon>Pithoviruses</taxon>
    </lineage>
</organism>